<evidence type="ECO:0008006" key="4">
    <source>
        <dbReference type="Google" id="ProtNLM"/>
    </source>
</evidence>
<comment type="caution">
    <text evidence="2">The sequence shown here is derived from an EMBL/GenBank/DDBJ whole genome shotgun (WGS) entry which is preliminary data.</text>
</comment>
<gene>
    <name evidence="2" type="ORF">EGW08_017297</name>
</gene>
<dbReference type="EMBL" id="RQTK01000784">
    <property type="protein sequence ID" value="RUS74942.1"/>
    <property type="molecule type" value="Genomic_DNA"/>
</dbReference>
<evidence type="ECO:0000313" key="3">
    <source>
        <dbReference type="Proteomes" id="UP000271974"/>
    </source>
</evidence>
<feature type="signal peptide" evidence="1">
    <location>
        <begin position="1"/>
        <end position="21"/>
    </location>
</feature>
<dbReference type="AlphaFoldDB" id="A0A433T053"/>
<sequence length="165" mass="18676">MKVLASLVCLLLVVVLSVVDSAPASDAETDVEKRSQNDCLVHGYRFRHGEVFSIPGYSHCLRYLCQYGGWDVHQGACEVDGQCHNVGSTFSNRDCVTYTCEMKNNMYQARSVQTLCKDADGHCRREWETFPYVINGRRYNRCQCIIGHRSDGIGYTSTRYSCGHK</sequence>
<name>A0A433T053_ELYCH</name>
<dbReference type="Proteomes" id="UP000271974">
    <property type="component" value="Unassembled WGS sequence"/>
</dbReference>
<protein>
    <recommendedName>
        <fullName evidence="4">Sushi domain-containing protein</fullName>
    </recommendedName>
</protein>
<proteinExistence type="predicted"/>
<organism evidence="2 3">
    <name type="scientific">Elysia chlorotica</name>
    <name type="common">Eastern emerald elysia</name>
    <name type="synonym">Sea slug</name>
    <dbReference type="NCBI Taxonomy" id="188477"/>
    <lineage>
        <taxon>Eukaryota</taxon>
        <taxon>Metazoa</taxon>
        <taxon>Spiralia</taxon>
        <taxon>Lophotrochozoa</taxon>
        <taxon>Mollusca</taxon>
        <taxon>Gastropoda</taxon>
        <taxon>Heterobranchia</taxon>
        <taxon>Euthyneura</taxon>
        <taxon>Panpulmonata</taxon>
        <taxon>Sacoglossa</taxon>
        <taxon>Placobranchoidea</taxon>
        <taxon>Plakobranchidae</taxon>
        <taxon>Elysia</taxon>
    </lineage>
</organism>
<keyword evidence="1" id="KW-0732">Signal</keyword>
<feature type="chain" id="PRO_5019201444" description="Sushi domain-containing protein" evidence="1">
    <location>
        <begin position="22"/>
        <end position="165"/>
    </location>
</feature>
<keyword evidence="3" id="KW-1185">Reference proteome</keyword>
<reference evidence="2 3" key="1">
    <citation type="submission" date="2019-01" db="EMBL/GenBank/DDBJ databases">
        <title>A draft genome assembly of the solar-powered sea slug Elysia chlorotica.</title>
        <authorList>
            <person name="Cai H."/>
            <person name="Li Q."/>
            <person name="Fang X."/>
            <person name="Li J."/>
            <person name="Curtis N.E."/>
            <person name="Altenburger A."/>
            <person name="Shibata T."/>
            <person name="Feng M."/>
            <person name="Maeda T."/>
            <person name="Schwartz J.A."/>
            <person name="Shigenobu S."/>
            <person name="Lundholm N."/>
            <person name="Nishiyama T."/>
            <person name="Yang H."/>
            <person name="Hasebe M."/>
            <person name="Li S."/>
            <person name="Pierce S.K."/>
            <person name="Wang J."/>
        </authorList>
    </citation>
    <scope>NUCLEOTIDE SEQUENCE [LARGE SCALE GENOMIC DNA]</scope>
    <source>
        <strain evidence="2">EC2010</strain>
        <tissue evidence="2">Whole organism of an adult</tissue>
    </source>
</reference>
<dbReference type="OrthoDB" id="6090051at2759"/>
<evidence type="ECO:0000313" key="2">
    <source>
        <dbReference type="EMBL" id="RUS74942.1"/>
    </source>
</evidence>
<evidence type="ECO:0000256" key="1">
    <source>
        <dbReference type="SAM" id="SignalP"/>
    </source>
</evidence>
<accession>A0A433T053</accession>